<organism evidence="2 3">
    <name type="scientific">Paxillus rubicundulus Ve08.2h10</name>
    <dbReference type="NCBI Taxonomy" id="930991"/>
    <lineage>
        <taxon>Eukaryota</taxon>
        <taxon>Fungi</taxon>
        <taxon>Dikarya</taxon>
        <taxon>Basidiomycota</taxon>
        <taxon>Agaricomycotina</taxon>
        <taxon>Agaricomycetes</taxon>
        <taxon>Agaricomycetidae</taxon>
        <taxon>Boletales</taxon>
        <taxon>Paxilineae</taxon>
        <taxon>Paxillaceae</taxon>
        <taxon>Paxillus</taxon>
    </lineage>
</organism>
<feature type="compositionally biased region" description="Low complexity" evidence="1">
    <location>
        <begin position="109"/>
        <end position="122"/>
    </location>
</feature>
<accession>A0A0D0DGY0</accession>
<name>A0A0D0DGY0_9AGAM</name>
<dbReference type="HOGENOM" id="CLU_046434_0_0_1"/>
<evidence type="ECO:0000313" key="2">
    <source>
        <dbReference type="EMBL" id="KIK77225.1"/>
    </source>
</evidence>
<reference evidence="3" key="2">
    <citation type="submission" date="2015-01" db="EMBL/GenBank/DDBJ databases">
        <title>Evolutionary Origins and Diversification of the Mycorrhizal Mutualists.</title>
        <authorList>
            <consortium name="DOE Joint Genome Institute"/>
            <consortium name="Mycorrhizal Genomics Consortium"/>
            <person name="Kohler A."/>
            <person name="Kuo A."/>
            <person name="Nagy L.G."/>
            <person name="Floudas D."/>
            <person name="Copeland A."/>
            <person name="Barry K.W."/>
            <person name="Cichocki N."/>
            <person name="Veneault-Fourrey C."/>
            <person name="LaButti K."/>
            <person name="Lindquist E.A."/>
            <person name="Lipzen A."/>
            <person name="Lundell T."/>
            <person name="Morin E."/>
            <person name="Murat C."/>
            <person name="Riley R."/>
            <person name="Ohm R."/>
            <person name="Sun H."/>
            <person name="Tunlid A."/>
            <person name="Henrissat B."/>
            <person name="Grigoriev I.V."/>
            <person name="Hibbett D.S."/>
            <person name="Martin F."/>
        </authorList>
    </citation>
    <scope>NUCLEOTIDE SEQUENCE [LARGE SCALE GENOMIC DNA]</scope>
    <source>
        <strain evidence="3">Ve08.2h10</strain>
    </source>
</reference>
<keyword evidence="3" id="KW-1185">Reference proteome</keyword>
<protein>
    <submittedName>
        <fullName evidence="2">Uncharacterized protein</fullName>
    </submittedName>
</protein>
<evidence type="ECO:0000313" key="3">
    <source>
        <dbReference type="Proteomes" id="UP000054538"/>
    </source>
</evidence>
<dbReference type="InParanoid" id="A0A0D0DGY0"/>
<reference evidence="2 3" key="1">
    <citation type="submission" date="2014-04" db="EMBL/GenBank/DDBJ databases">
        <authorList>
            <consortium name="DOE Joint Genome Institute"/>
            <person name="Kuo A."/>
            <person name="Kohler A."/>
            <person name="Jargeat P."/>
            <person name="Nagy L.G."/>
            <person name="Floudas D."/>
            <person name="Copeland A."/>
            <person name="Barry K.W."/>
            <person name="Cichocki N."/>
            <person name="Veneault-Fourrey C."/>
            <person name="LaButti K."/>
            <person name="Lindquist E.A."/>
            <person name="Lipzen A."/>
            <person name="Lundell T."/>
            <person name="Morin E."/>
            <person name="Murat C."/>
            <person name="Sun H."/>
            <person name="Tunlid A."/>
            <person name="Henrissat B."/>
            <person name="Grigoriev I.V."/>
            <person name="Hibbett D.S."/>
            <person name="Martin F."/>
            <person name="Nordberg H.P."/>
            <person name="Cantor M.N."/>
            <person name="Hua S.X."/>
        </authorList>
    </citation>
    <scope>NUCLEOTIDE SEQUENCE [LARGE SCALE GENOMIC DNA]</scope>
    <source>
        <strain evidence="2 3">Ve08.2h10</strain>
    </source>
</reference>
<dbReference type="OrthoDB" id="2804425at2759"/>
<sequence length="254" mass="28670">MYGATHNLQNHAEYFLGGWEGDMLVLKKNADLMELIICASRHADFKFSSDDFPTIVDNLRKIEKLIQRQPNSQSLSVINSICGTEMICLSHSLFKKFDNNGEEIVDNIDNSASDSGDSSSTDSSERLPSQFHMTNWPVRECCKLKLAELAATNTHIIQPLCAYDIDSSILSPTDYENKLHGATVLVAMALFHCYIKKNKCHVFTLQVRKISILRHSQSKGPSSPYKRRKLSRSIMTNHKGKGVYHSNRTWEAST</sequence>
<evidence type="ECO:0000256" key="1">
    <source>
        <dbReference type="SAM" id="MobiDB-lite"/>
    </source>
</evidence>
<dbReference type="Proteomes" id="UP000054538">
    <property type="component" value="Unassembled WGS sequence"/>
</dbReference>
<dbReference type="AlphaFoldDB" id="A0A0D0DGY0"/>
<gene>
    <name evidence="2" type="ORF">PAXRUDRAFT_28843</name>
</gene>
<dbReference type="EMBL" id="KN827080">
    <property type="protein sequence ID" value="KIK77225.1"/>
    <property type="molecule type" value="Genomic_DNA"/>
</dbReference>
<proteinExistence type="predicted"/>
<feature type="region of interest" description="Disordered" evidence="1">
    <location>
        <begin position="108"/>
        <end position="128"/>
    </location>
</feature>